<protein>
    <submittedName>
        <fullName evidence="8">Putative metal chaperone</fullName>
    </submittedName>
</protein>
<dbReference type="GO" id="GO:0005737">
    <property type="term" value="C:cytoplasm"/>
    <property type="evidence" value="ECO:0007669"/>
    <property type="project" value="TreeGrafter"/>
</dbReference>
<dbReference type="GO" id="GO:0000166">
    <property type="term" value="F:nucleotide binding"/>
    <property type="evidence" value="ECO:0007669"/>
    <property type="project" value="UniProtKB-KW"/>
</dbReference>
<keyword evidence="3" id="KW-0143">Chaperone</keyword>
<evidence type="ECO:0000313" key="8">
    <source>
        <dbReference type="EMBL" id="AKF10426.1"/>
    </source>
</evidence>
<organism evidence="8 9">
    <name type="scientific">Sandaracinus amylolyticus</name>
    <dbReference type="NCBI Taxonomy" id="927083"/>
    <lineage>
        <taxon>Bacteria</taxon>
        <taxon>Pseudomonadati</taxon>
        <taxon>Myxococcota</taxon>
        <taxon>Polyangia</taxon>
        <taxon>Polyangiales</taxon>
        <taxon>Sandaracinaceae</taxon>
        <taxon>Sandaracinus</taxon>
    </lineage>
</organism>
<dbReference type="Pfam" id="PF02492">
    <property type="entry name" value="cobW"/>
    <property type="match status" value="1"/>
</dbReference>
<name>A0A0F6YNG9_9BACT</name>
<comment type="similarity">
    <text evidence="4">Belongs to the SIMIBI class G3E GTPase family. ZNG1 subfamily.</text>
</comment>
<gene>
    <name evidence="8" type="ORF">DB32_007575</name>
</gene>
<dbReference type="InterPro" id="IPR011629">
    <property type="entry name" value="CobW-like_C"/>
</dbReference>
<dbReference type="Proteomes" id="UP000034883">
    <property type="component" value="Chromosome"/>
</dbReference>
<dbReference type="InterPro" id="IPR003495">
    <property type="entry name" value="CobW/HypB/UreG_nucleotide-bd"/>
</dbReference>
<proteinExistence type="inferred from homology"/>
<keyword evidence="1" id="KW-0547">Nucleotide-binding</keyword>
<dbReference type="Gene3D" id="3.30.1220.10">
    <property type="entry name" value="CobW-like, C-terminal domain"/>
    <property type="match status" value="1"/>
</dbReference>
<dbReference type="CDD" id="cd03112">
    <property type="entry name" value="CobW-like"/>
    <property type="match status" value="1"/>
</dbReference>
<dbReference type="Pfam" id="PF07683">
    <property type="entry name" value="CobW_C"/>
    <property type="match status" value="1"/>
</dbReference>
<feature type="domain" description="CobW C-terminal" evidence="7">
    <location>
        <begin position="211"/>
        <end position="305"/>
    </location>
</feature>
<dbReference type="InterPro" id="IPR051316">
    <property type="entry name" value="Zinc-reg_GTPase_activator"/>
</dbReference>
<dbReference type="EMBL" id="CP011125">
    <property type="protein sequence ID" value="AKF10426.1"/>
    <property type="molecule type" value="Genomic_DNA"/>
</dbReference>
<dbReference type="KEGG" id="samy:DB32_007575"/>
<evidence type="ECO:0000256" key="6">
    <source>
        <dbReference type="ARBA" id="ARBA00049117"/>
    </source>
</evidence>
<dbReference type="PANTHER" id="PTHR13748:SF62">
    <property type="entry name" value="COBW DOMAIN-CONTAINING PROTEIN"/>
    <property type="match status" value="1"/>
</dbReference>
<evidence type="ECO:0000256" key="2">
    <source>
        <dbReference type="ARBA" id="ARBA00022801"/>
    </source>
</evidence>
<keyword evidence="2" id="KW-0378">Hydrolase</keyword>
<evidence type="ECO:0000256" key="4">
    <source>
        <dbReference type="ARBA" id="ARBA00034320"/>
    </source>
</evidence>
<evidence type="ECO:0000256" key="1">
    <source>
        <dbReference type="ARBA" id="ARBA00022741"/>
    </source>
</evidence>
<evidence type="ECO:0000256" key="3">
    <source>
        <dbReference type="ARBA" id="ARBA00023186"/>
    </source>
</evidence>
<dbReference type="Gene3D" id="3.40.50.300">
    <property type="entry name" value="P-loop containing nucleotide triphosphate hydrolases"/>
    <property type="match status" value="1"/>
</dbReference>
<evidence type="ECO:0000256" key="5">
    <source>
        <dbReference type="ARBA" id="ARBA00045658"/>
    </source>
</evidence>
<keyword evidence="9" id="KW-1185">Reference proteome</keyword>
<evidence type="ECO:0000313" key="9">
    <source>
        <dbReference type="Proteomes" id="UP000034883"/>
    </source>
</evidence>
<dbReference type="InterPro" id="IPR027417">
    <property type="entry name" value="P-loop_NTPase"/>
</dbReference>
<dbReference type="AlphaFoldDB" id="A0A0F6YNG9"/>
<dbReference type="RefSeq" id="WP_053237395.1">
    <property type="nucleotide sequence ID" value="NZ_CP011125.1"/>
</dbReference>
<dbReference type="GO" id="GO:0016787">
    <property type="term" value="F:hydrolase activity"/>
    <property type="evidence" value="ECO:0007669"/>
    <property type="project" value="UniProtKB-KW"/>
</dbReference>
<comment type="function">
    <text evidence="5">Zinc chaperone that directly transfers zinc cofactor to target proteins, thereby activating them. Zinc is transferred from the CXCC motif in the GTPase domain to the zinc binding site in target proteins in a process requiring GTP hydrolysis.</text>
</comment>
<dbReference type="SUPFAM" id="SSF90002">
    <property type="entry name" value="Hypothetical protein YjiA, C-terminal domain"/>
    <property type="match status" value="1"/>
</dbReference>
<dbReference type="PANTHER" id="PTHR13748">
    <property type="entry name" value="COBW-RELATED"/>
    <property type="match status" value="1"/>
</dbReference>
<dbReference type="SMART" id="SM00833">
    <property type="entry name" value="CobW_C"/>
    <property type="match status" value="1"/>
</dbReference>
<sequence length="312" mass="33157">MRVGTIPVTVVTGFLGAGKTTLVNAWLAEHARGEIAVIVNELGAIGIDGELLAERARTLVEITGGCICCTTYAELVKALSELASRAPHRVIVETSGAASPAGVIRAISRTEALRLDGVITVVDATRVPSLASNDLALEQIGYADVVVLSRADMCSQHTIDEAREWVGARNGAAIVATSARGVAERFEGLLAQRATDVGWRALPAAAHASAIESVSLVVDDELDEDRFLEWMEDELARIAGRLLRTKGVLAIRGVEPRMILQGVADEVEVTFGAPWRDDEVRRSRLVIVGYGLDRDALARGFAACRAGRGAPT</sequence>
<dbReference type="InterPro" id="IPR036627">
    <property type="entry name" value="CobW-likC_sf"/>
</dbReference>
<dbReference type="OrthoDB" id="9808822at2"/>
<comment type="catalytic activity">
    <reaction evidence="6">
        <text>GTP + H2O = GDP + phosphate + H(+)</text>
        <dbReference type="Rhea" id="RHEA:19669"/>
        <dbReference type="ChEBI" id="CHEBI:15377"/>
        <dbReference type="ChEBI" id="CHEBI:15378"/>
        <dbReference type="ChEBI" id="CHEBI:37565"/>
        <dbReference type="ChEBI" id="CHEBI:43474"/>
        <dbReference type="ChEBI" id="CHEBI:58189"/>
    </reaction>
    <physiologicalReaction direction="left-to-right" evidence="6">
        <dbReference type="Rhea" id="RHEA:19670"/>
    </physiologicalReaction>
</comment>
<reference evidence="8 9" key="1">
    <citation type="submission" date="2015-03" db="EMBL/GenBank/DDBJ databases">
        <title>Genome assembly of Sandaracinus amylolyticus DSM 53668.</title>
        <authorList>
            <person name="Sharma G."/>
            <person name="Subramanian S."/>
        </authorList>
    </citation>
    <scope>NUCLEOTIDE SEQUENCE [LARGE SCALE GENOMIC DNA]</scope>
    <source>
        <strain evidence="8 9">DSM 53668</strain>
    </source>
</reference>
<dbReference type="STRING" id="927083.DB32_007575"/>
<evidence type="ECO:0000259" key="7">
    <source>
        <dbReference type="SMART" id="SM00833"/>
    </source>
</evidence>
<accession>A0A0F6YNG9</accession>
<dbReference type="SUPFAM" id="SSF52540">
    <property type="entry name" value="P-loop containing nucleoside triphosphate hydrolases"/>
    <property type="match status" value="1"/>
</dbReference>